<dbReference type="OrthoDB" id="8956379at2759"/>
<dbReference type="GO" id="GO:0031012">
    <property type="term" value="C:extracellular matrix"/>
    <property type="evidence" value="ECO:0007669"/>
    <property type="project" value="TreeGrafter"/>
</dbReference>
<evidence type="ECO:0000256" key="5">
    <source>
        <dbReference type="ARBA" id="ARBA00022475"/>
    </source>
</evidence>
<dbReference type="FunFam" id="2.60.40.3210:FF:000001">
    <property type="entry name" value="Zona pellucida sperm-binding protein 3"/>
    <property type="match status" value="1"/>
</dbReference>
<keyword evidence="14" id="KW-0325">Glycoprotein</keyword>
<evidence type="ECO:0000256" key="12">
    <source>
        <dbReference type="ARBA" id="ARBA00023136"/>
    </source>
</evidence>
<reference evidence="18" key="2">
    <citation type="submission" date="2025-09" db="UniProtKB">
        <authorList>
            <consortium name="Ensembl"/>
        </authorList>
    </citation>
    <scope>IDENTIFICATION</scope>
</reference>
<evidence type="ECO:0000256" key="15">
    <source>
        <dbReference type="ARBA" id="ARBA00030824"/>
    </source>
</evidence>
<keyword evidence="13" id="KW-1015">Disulfide bond</keyword>
<dbReference type="InterPro" id="IPR001507">
    <property type="entry name" value="ZP_dom"/>
</dbReference>
<dbReference type="FunFam" id="2.60.40.4100:FF:000002">
    <property type="entry name" value="Zona pellucida sperm-binding protein 3"/>
    <property type="match status" value="1"/>
</dbReference>
<dbReference type="Ensembl" id="ENSPKIT00000033970.1">
    <property type="protein sequence ID" value="ENSPKIP00000009858.1"/>
    <property type="gene ID" value="ENSPKIG00000024798.1"/>
</dbReference>
<name>A0A3B3QUQ7_9TELE</name>
<proteinExistence type="inferred from homology"/>
<comment type="subcellular location">
    <subcellularLocation>
        <location evidence="1">Cell membrane</location>
        <topology evidence="1">Single-pass type I membrane protein</topology>
    </subcellularLocation>
    <subcellularLocation>
        <location evidence="2">Secreted</location>
        <location evidence="2">Extracellular space</location>
        <location evidence="2">Extracellular matrix</location>
    </subcellularLocation>
</comment>
<protein>
    <recommendedName>
        <fullName evidence="4">Zona pellucida sperm-binding protein 3</fullName>
    </recommendedName>
    <alternativeName>
        <fullName evidence="15">Zona pellucida glycoprotein 3</fullName>
    </alternativeName>
</protein>
<feature type="domain" description="ZP" evidence="17">
    <location>
        <begin position="132"/>
        <end position="382"/>
    </location>
</feature>
<organism evidence="18 19">
    <name type="scientific">Paramormyrops kingsleyae</name>
    <dbReference type="NCBI Taxonomy" id="1676925"/>
    <lineage>
        <taxon>Eukaryota</taxon>
        <taxon>Metazoa</taxon>
        <taxon>Chordata</taxon>
        <taxon>Craniata</taxon>
        <taxon>Vertebrata</taxon>
        <taxon>Euteleostomi</taxon>
        <taxon>Actinopterygii</taxon>
        <taxon>Neopterygii</taxon>
        <taxon>Teleostei</taxon>
        <taxon>Osteoglossocephala</taxon>
        <taxon>Osteoglossomorpha</taxon>
        <taxon>Osteoglossiformes</taxon>
        <taxon>Mormyridae</taxon>
        <taxon>Paramormyrops</taxon>
    </lineage>
</organism>
<dbReference type="InterPro" id="IPR042235">
    <property type="entry name" value="ZP-C_dom"/>
</dbReference>
<evidence type="ECO:0000256" key="3">
    <source>
        <dbReference type="ARBA" id="ARBA00006735"/>
    </source>
</evidence>
<evidence type="ECO:0000256" key="7">
    <source>
        <dbReference type="ARBA" id="ARBA00022530"/>
    </source>
</evidence>
<feature type="signal peptide" evidence="16">
    <location>
        <begin position="1"/>
        <end position="23"/>
    </location>
</feature>
<evidence type="ECO:0000256" key="4">
    <source>
        <dbReference type="ARBA" id="ARBA00017980"/>
    </source>
</evidence>
<keyword evidence="9" id="KW-0812">Transmembrane</keyword>
<dbReference type="Gene3D" id="2.60.40.4100">
    <property type="entry name" value="Zona pellucida, ZP-C domain"/>
    <property type="match status" value="1"/>
</dbReference>
<accession>A0A3B3QUQ7</accession>
<feature type="chain" id="PRO_5017325721" description="Zona pellucida sperm-binding protein 3" evidence="16">
    <location>
        <begin position="24"/>
        <end position="476"/>
    </location>
</feature>
<keyword evidence="8" id="KW-0165">Cleavage on pair of basic residues</keyword>
<keyword evidence="19" id="KW-1185">Reference proteome</keyword>
<dbReference type="PANTHER" id="PTHR11576">
    <property type="entry name" value="ZONA PELLUCIDA SPERM-BINDING PROTEIN 3"/>
    <property type="match status" value="1"/>
</dbReference>
<reference evidence="18" key="1">
    <citation type="submission" date="2025-08" db="UniProtKB">
        <authorList>
            <consortium name="Ensembl"/>
        </authorList>
    </citation>
    <scope>IDENTIFICATION</scope>
</reference>
<evidence type="ECO:0000256" key="1">
    <source>
        <dbReference type="ARBA" id="ARBA00004251"/>
    </source>
</evidence>
<evidence type="ECO:0000256" key="8">
    <source>
        <dbReference type="ARBA" id="ARBA00022685"/>
    </source>
</evidence>
<dbReference type="GeneTree" id="ENSGT01030000234567"/>
<evidence type="ECO:0000256" key="16">
    <source>
        <dbReference type="SAM" id="SignalP"/>
    </source>
</evidence>
<dbReference type="GO" id="GO:0007339">
    <property type="term" value="P:binding of sperm to zona pellucida"/>
    <property type="evidence" value="ECO:0007669"/>
    <property type="project" value="TreeGrafter"/>
</dbReference>
<evidence type="ECO:0000313" key="18">
    <source>
        <dbReference type="Ensembl" id="ENSPKIP00000009858.1"/>
    </source>
</evidence>
<dbReference type="InterPro" id="IPR055355">
    <property type="entry name" value="ZP-C"/>
</dbReference>
<keyword evidence="6" id="KW-0964">Secreted</keyword>
<evidence type="ECO:0000256" key="14">
    <source>
        <dbReference type="ARBA" id="ARBA00023180"/>
    </source>
</evidence>
<evidence type="ECO:0000256" key="10">
    <source>
        <dbReference type="ARBA" id="ARBA00022729"/>
    </source>
</evidence>
<dbReference type="Gene3D" id="2.60.40.3210">
    <property type="entry name" value="Zona pellucida, ZP-N domain"/>
    <property type="match status" value="1"/>
</dbReference>
<dbReference type="InterPro" id="IPR055356">
    <property type="entry name" value="ZP-N"/>
</dbReference>
<evidence type="ECO:0000256" key="2">
    <source>
        <dbReference type="ARBA" id="ARBA00004498"/>
    </source>
</evidence>
<dbReference type="SMART" id="SM00241">
    <property type="entry name" value="ZP"/>
    <property type="match status" value="1"/>
</dbReference>
<keyword evidence="7" id="KW-0272">Extracellular matrix</keyword>
<keyword evidence="12" id="KW-0472">Membrane</keyword>
<evidence type="ECO:0000256" key="6">
    <source>
        <dbReference type="ARBA" id="ARBA00022525"/>
    </source>
</evidence>
<dbReference type="GO" id="GO:0035803">
    <property type="term" value="P:egg coat formation"/>
    <property type="evidence" value="ECO:0007669"/>
    <property type="project" value="TreeGrafter"/>
</dbReference>
<dbReference type="PANTHER" id="PTHR11576:SF15">
    <property type="entry name" value="ZONA PELLUCIDA SPERM-BINDING PROTEIN 3-LIKE"/>
    <property type="match status" value="1"/>
</dbReference>
<evidence type="ECO:0000256" key="13">
    <source>
        <dbReference type="ARBA" id="ARBA00023157"/>
    </source>
</evidence>
<evidence type="ECO:0000313" key="19">
    <source>
        <dbReference type="Proteomes" id="UP000261540"/>
    </source>
</evidence>
<dbReference type="STRING" id="1676925.ENSPKIP00000009858"/>
<dbReference type="GO" id="GO:0032190">
    <property type="term" value="F:acrosin binding"/>
    <property type="evidence" value="ECO:0007669"/>
    <property type="project" value="TreeGrafter"/>
</dbReference>
<comment type="similarity">
    <text evidence="3">Belongs to the ZP domain family. ZPC subfamily.</text>
</comment>
<keyword evidence="10 16" id="KW-0732">Signal</keyword>
<dbReference type="GO" id="GO:2000344">
    <property type="term" value="P:positive regulation of acrosome reaction"/>
    <property type="evidence" value="ECO:0007669"/>
    <property type="project" value="TreeGrafter"/>
</dbReference>
<evidence type="ECO:0000259" key="17">
    <source>
        <dbReference type="PROSITE" id="PS51034"/>
    </source>
</evidence>
<keyword evidence="11" id="KW-1133">Transmembrane helix</keyword>
<dbReference type="AlphaFoldDB" id="A0A3B3QUQ7"/>
<dbReference type="Proteomes" id="UP000261540">
    <property type="component" value="Unplaced"/>
</dbReference>
<sequence>MLLFCTVACCFILFLCAPQLVEARVGVYGSGSPNHSDLSMEQQLLEKVPAVEVLRPGSWDNETNGTLPRLWSYHFLPVFLQAEAPLLDVELLRPVVGRRPIPSSITRLLVPPFNLWHGSMAPVQNPKGVEVWCGSNKLSVRVNKQLLGFRSVSSMIYLGTCGVTQSTKNYHYFQYSLNQCGTKRMTMNGHLVYSNMLRYSPEVDGPVMRAQPLSLSIQCHYNRFHYTYKVGYLPEVNKSTLFKSLKSKRTFKLIAYNARWESPLANEGFVLGEPIYFEASTNFIAKNEQVFVNSCYASPSKKPASMPRVDVIKNFGCMVDSKRRRSRSKFLSYKMNVLRFTIDAFAFPNISAKHLYLHCSIAVGKRAVTQSAKSCNFNRKSKSWEELHGPSSVCSCCDYVCGGEFRIDTVAPSINTMITNGPWMISRQGHDIVVFPVNEDNTVEAKKVPLLKDLSKKTWEDPLEKLVGEPSMWQEK</sequence>
<dbReference type="Pfam" id="PF23344">
    <property type="entry name" value="ZP-N"/>
    <property type="match status" value="1"/>
</dbReference>
<dbReference type="Pfam" id="PF00100">
    <property type="entry name" value="Zona_pellucida"/>
    <property type="match status" value="1"/>
</dbReference>
<dbReference type="KEGG" id="pki:111856858"/>
<evidence type="ECO:0000256" key="11">
    <source>
        <dbReference type="ARBA" id="ARBA00022989"/>
    </source>
</evidence>
<keyword evidence="5" id="KW-1003">Cell membrane</keyword>
<dbReference type="PROSITE" id="PS51034">
    <property type="entry name" value="ZP_2"/>
    <property type="match status" value="1"/>
</dbReference>
<dbReference type="GO" id="GO:0005886">
    <property type="term" value="C:plasma membrane"/>
    <property type="evidence" value="ECO:0007669"/>
    <property type="project" value="UniProtKB-SubCell"/>
</dbReference>
<evidence type="ECO:0000256" key="9">
    <source>
        <dbReference type="ARBA" id="ARBA00022692"/>
    </source>
</evidence>